<keyword evidence="1" id="KW-0472">Membrane</keyword>
<reference evidence="2" key="2">
    <citation type="submission" date="2021-04" db="EMBL/GenBank/DDBJ databases">
        <authorList>
            <person name="Gilroy R."/>
        </authorList>
    </citation>
    <scope>NUCLEOTIDE SEQUENCE</scope>
    <source>
        <strain evidence="2">ChiGjej6B6-14162</strain>
    </source>
</reference>
<name>A0A9D1XCN1_9BACT</name>
<evidence type="ECO:0000313" key="3">
    <source>
        <dbReference type="Proteomes" id="UP000886740"/>
    </source>
</evidence>
<accession>A0A9D1XCN1</accession>
<feature type="transmembrane region" description="Helical" evidence="1">
    <location>
        <begin position="345"/>
        <end position="363"/>
    </location>
</feature>
<gene>
    <name evidence="2" type="ORF">H9977_11095</name>
</gene>
<feature type="transmembrane region" description="Helical" evidence="1">
    <location>
        <begin position="302"/>
        <end position="325"/>
    </location>
</feature>
<feature type="transmembrane region" description="Helical" evidence="1">
    <location>
        <begin position="268"/>
        <end position="290"/>
    </location>
</feature>
<keyword evidence="1" id="KW-1133">Transmembrane helix</keyword>
<dbReference type="AlphaFoldDB" id="A0A9D1XCN1"/>
<dbReference type="Proteomes" id="UP000886740">
    <property type="component" value="Unassembled WGS sequence"/>
</dbReference>
<dbReference type="PANTHER" id="PTHR31061">
    <property type="entry name" value="LD22376P"/>
    <property type="match status" value="1"/>
</dbReference>
<feature type="transmembrane region" description="Helical" evidence="1">
    <location>
        <begin position="241"/>
        <end position="262"/>
    </location>
</feature>
<dbReference type="EMBL" id="DXEL01000076">
    <property type="protein sequence ID" value="HIX75560.1"/>
    <property type="molecule type" value="Genomic_DNA"/>
</dbReference>
<feature type="transmembrane region" description="Helical" evidence="1">
    <location>
        <begin position="127"/>
        <end position="145"/>
    </location>
</feature>
<comment type="caution">
    <text evidence="2">The sequence shown here is derived from an EMBL/GenBank/DDBJ whole genome shotgun (WGS) entry which is preliminary data.</text>
</comment>
<evidence type="ECO:0000256" key="1">
    <source>
        <dbReference type="SAM" id="Phobius"/>
    </source>
</evidence>
<protein>
    <submittedName>
        <fullName evidence="2">DUF5009 domain-containing protein</fullName>
    </submittedName>
</protein>
<sequence>MKKQKQPRRLLSLDALRGFDMFFIMGGASLFVALATLFPTPFLQAISDQMGHVEWNGLRHHDTIFPLFLFIAGISFPFSLEKQREQGKTEKQILQKIIRRGITLVFLGCIYNGLLSFDFANLRYASVLARIGLAWMFAALLFVKFNKQTRAWIAAGILIGYWLAMAFIPVPDAGSAGHFTIEGNLVGYIDRLFLPGRLHEGFFDPEGLFSTIPAIATAMFGMFTGELIKSKKAGLTDKKKVLYLVAAGFALLAIGLLWSLVLPINKKLWSSSFVCVVGAYSVWMFALFFYIVDVVGLRGWTLFFKVIGVNSITIYLAQSFINFSFTSDALFGGLIHLMPEPAQPLFSSLGYIAVCWGFLYFLYKQRIFLKV</sequence>
<dbReference type="PANTHER" id="PTHR31061:SF24">
    <property type="entry name" value="LD22376P"/>
    <property type="match status" value="1"/>
</dbReference>
<feature type="transmembrane region" description="Helical" evidence="1">
    <location>
        <begin position="152"/>
        <end position="170"/>
    </location>
</feature>
<keyword evidence="1" id="KW-0812">Transmembrane</keyword>
<reference evidence="2" key="1">
    <citation type="journal article" date="2021" name="PeerJ">
        <title>Extensive microbial diversity within the chicken gut microbiome revealed by metagenomics and culture.</title>
        <authorList>
            <person name="Gilroy R."/>
            <person name="Ravi A."/>
            <person name="Getino M."/>
            <person name="Pursley I."/>
            <person name="Horton D.L."/>
            <person name="Alikhan N.F."/>
            <person name="Baker D."/>
            <person name="Gharbi K."/>
            <person name="Hall N."/>
            <person name="Watson M."/>
            <person name="Adriaenssens E.M."/>
            <person name="Foster-Nyarko E."/>
            <person name="Jarju S."/>
            <person name="Secka A."/>
            <person name="Antonio M."/>
            <person name="Oren A."/>
            <person name="Chaudhuri R.R."/>
            <person name="La Ragione R."/>
            <person name="Hildebrand F."/>
            <person name="Pallen M.J."/>
        </authorList>
    </citation>
    <scope>NUCLEOTIDE SEQUENCE</scope>
    <source>
        <strain evidence="2">ChiGjej6B6-14162</strain>
    </source>
</reference>
<feature type="transmembrane region" description="Helical" evidence="1">
    <location>
        <begin position="21"/>
        <end position="43"/>
    </location>
</feature>
<feature type="transmembrane region" description="Helical" evidence="1">
    <location>
        <begin position="208"/>
        <end position="229"/>
    </location>
</feature>
<feature type="transmembrane region" description="Helical" evidence="1">
    <location>
        <begin position="101"/>
        <end position="121"/>
    </location>
</feature>
<evidence type="ECO:0000313" key="2">
    <source>
        <dbReference type="EMBL" id="HIX75560.1"/>
    </source>
</evidence>
<organism evidence="2 3">
    <name type="scientific">Candidatus Parabacteroides intestinipullorum</name>
    <dbReference type="NCBI Taxonomy" id="2838723"/>
    <lineage>
        <taxon>Bacteria</taxon>
        <taxon>Pseudomonadati</taxon>
        <taxon>Bacteroidota</taxon>
        <taxon>Bacteroidia</taxon>
        <taxon>Bacteroidales</taxon>
        <taxon>Tannerellaceae</taxon>
        <taxon>Parabacteroides</taxon>
    </lineage>
</organism>
<proteinExistence type="predicted"/>
<feature type="transmembrane region" description="Helical" evidence="1">
    <location>
        <begin position="63"/>
        <end position="80"/>
    </location>
</feature>